<dbReference type="FunCoup" id="A0A5J5EEB8">
    <property type="interactions" value="195"/>
</dbReference>
<protein>
    <submittedName>
        <fullName evidence="3">Ap4A phosphorylase-like protein II</fullName>
    </submittedName>
</protein>
<dbReference type="GO" id="GO:0009117">
    <property type="term" value="P:nucleotide metabolic process"/>
    <property type="evidence" value="ECO:0007669"/>
    <property type="project" value="InterPro"/>
</dbReference>
<evidence type="ECO:0000313" key="3">
    <source>
        <dbReference type="EMBL" id="KAA8893694.1"/>
    </source>
</evidence>
<dbReference type="GO" id="GO:0003877">
    <property type="term" value="F:ATP:ADP adenylyltransferase activity"/>
    <property type="evidence" value="ECO:0007669"/>
    <property type="project" value="InterPro"/>
</dbReference>
<evidence type="ECO:0000259" key="2">
    <source>
        <dbReference type="Pfam" id="PF19327"/>
    </source>
</evidence>
<feature type="domain" description="Ap4A phosphorylase 1/2 N-terminal" evidence="2">
    <location>
        <begin position="11"/>
        <end position="173"/>
    </location>
</feature>
<dbReference type="InParanoid" id="A0A5J5EEB8"/>
<dbReference type="SUPFAM" id="SSF54197">
    <property type="entry name" value="HIT-like"/>
    <property type="match status" value="1"/>
</dbReference>
<dbReference type="InterPro" id="IPR036265">
    <property type="entry name" value="HIT-like_sf"/>
</dbReference>
<dbReference type="Gene3D" id="3.30.428.70">
    <property type="match status" value="1"/>
</dbReference>
<dbReference type="InterPro" id="IPR019200">
    <property type="entry name" value="ATP_adenylylTrfase_C"/>
</dbReference>
<evidence type="ECO:0000259" key="1">
    <source>
        <dbReference type="Pfam" id="PF09830"/>
    </source>
</evidence>
<organism evidence="3 4">
    <name type="scientific">Sphaerosporella brunnea</name>
    <dbReference type="NCBI Taxonomy" id="1250544"/>
    <lineage>
        <taxon>Eukaryota</taxon>
        <taxon>Fungi</taxon>
        <taxon>Dikarya</taxon>
        <taxon>Ascomycota</taxon>
        <taxon>Pezizomycotina</taxon>
        <taxon>Pezizomycetes</taxon>
        <taxon>Pezizales</taxon>
        <taxon>Pyronemataceae</taxon>
        <taxon>Sphaerosporella</taxon>
    </lineage>
</organism>
<dbReference type="InterPro" id="IPR043171">
    <property type="entry name" value="Ap4A_phos1/2-like"/>
</dbReference>
<dbReference type="PANTHER" id="PTHR38420">
    <property type="entry name" value="AP-4-A PHOSPHORYLASE II"/>
    <property type="match status" value="1"/>
</dbReference>
<name>A0A5J5EEB8_9PEZI</name>
<dbReference type="InterPro" id="IPR009163">
    <property type="entry name" value="Ap4A_phos1/2"/>
</dbReference>
<evidence type="ECO:0000313" key="4">
    <source>
        <dbReference type="Proteomes" id="UP000326924"/>
    </source>
</evidence>
<dbReference type="InterPro" id="IPR045759">
    <property type="entry name" value="Ap4A_phos1/2_N"/>
</dbReference>
<dbReference type="Proteomes" id="UP000326924">
    <property type="component" value="Unassembled WGS sequence"/>
</dbReference>
<dbReference type="PANTHER" id="PTHR38420:SF3">
    <property type="entry name" value="5',5'''-P-1,P-4-TETRAPHOSPHATE PHOSPHORYLASE 2"/>
    <property type="match status" value="1"/>
</dbReference>
<dbReference type="Pfam" id="PF09830">
    <property type="entry name" value="ATP_transf"/>
    <property type="match status" value="1"/>
</dbReference>
<dbReference type="GO" id="GO:0005524">
    <property type="term" value="F:ATP binding"/>
    <property type="evidence" value="ECO:0007669"/>
    <property type="project" value="InterPro"/>
</dbReference>
<proteinExistence type="predicted"/>
<dbReference type="OrthoDB" id="10267950at2759"/>
<reference evidence="3 4" key="1">
    <citation type="submission" date="2019-09" db="EMBL/GenBank/DDBJ databases">
        <title>Draft genome of the ectomycorrhizal ascomycete Sphaerosporella brunnea.</title>
        <authorList>
            <consortium name="DOE Joint Genome Institute"/>
            <person name="Benucci G.M."/>
            <person name="Marozzi G."/>
            <person name="Antonielli L."/>
            <person name="Sanchez S."/>
            <person name="Marco P."/>
            <person name="Wang X."/>
            <person name="Falini L.B."/>
            <person name="Barry K."/>
            <person name="Haridas S."/>
            <person name="Lipzen A."/>
            <person name="Labutti K."/>
            <person name="Grigoriev I.V."/>
            <person name="Murat C."/>
            <person name="Martin F."/>
            <person name="Albertini E."/>
            <person name="Donnini D."/>
            <person name="Bonito G."/>
        </authorList>
    </citation>
    <scope>NUCLEOTIDE SEQUENCE [LARGE SCALE GENOMIC DNA]</scope>
    <source>
        <strain evidence="3 4">Sb_GMNB300</strain>
    </source>
</reference>
<keyword evidence="4" id="KW-1185">Reference proteome</keyword>
<accession>A0A5J5EEB8</accession>
<sequence length="298" mass="32852">MASPAFPAFPPALPSLVAKTYAKALAAGDLTFTASARTSDISLRNVTYRLRFCPSLLHKPQNLTPDPTKPKLNPFLPPRPGLLVASTPGYNIVLNRFPIIAQHFLLCTAEFQVQTEPLRPEDVAAVYAVLREWEVPGERLYGFFNSGAMSGASQPHRHVQFFPIGNERGRLPFDEAPARGGEVWIHPHMPFRCFCIRFSEKPGVQEVVGAYQTLLKKCWELLGEGCDYNMGIMREWIVMLPRVSDDGGRPGVGINGTVLAGEIMVKKQEDWDFFVDGGLESVLRGIGVPNDGSAEGKD</sequence>
<dbReference type="Pfam" id="PF19327">
    <property type="entry name" value="Ap4A_phos_N"/>
    <property type="match status" value="1"/>
</dbReference>
<comment type="caution">
    <text evidence="3">The sequence shown here is derived from an EMBL/GenBank/DDBJ whole genome shotgun (WGS) entry which is preliminary data.</text>
</comment>
<dbReference type="AlphaFoldDB" id="A0A5J5EEB8"/>
<dbReference type="EMBL" id="VXIS01000412">
    <property type="protein sequence ID" value="KAA8893694.1"/>
    <property type="molecule type" value="Genomic_DNA"/>
</dbReference>
<feature type="domain" description="ATP adenylyltransferase C-terminal" evidence="1">
    <location>
        <begin position="187"/>
        <end position="289"/>
    </location>
</feature>
<gene>
    <name evidence="3" type="ORF">FN846DRAFT_500278</name>
</gene>